<name>A0A9D4H2Q4_DREPO</name>
<evidence type="ECO:0000313" key="3">
    <source>
        <dbReference type="Proteomes" id="UP000828390"/>
    </source>
</evidence>
<evidence type="ECO:0000313" key="2">
    <source>
        <dbReference type="EMBL" id="KAH3826333.1"/>
    </source>
</evidence>
<dbReference type="EMBL" id="JAIWYP010000005">
    <property type="protein sequence ID" value="KAH3826333.1"/>
    <property type="molecule type" value="Genomic_DNA"/>
</dbReference>
<proteinExistence type="predicted"/>
<reference evidence="2" key="2">
    <citation type="submission" date="2020-11" db="EMBL/GenBank/DDBJ databases">
        <authorList>
            <person name="McCartney M.A."/>
            <person name="Auch B."/>
            <person name="Kono T."/>
            <person name="Mallez S."/>
            <person name="Becker A."/>
            <person name="Gohl D.M."/>
            <person name="Silverstein K.A.T."/>
            <person name="Koren S."/>
            <person name="Bechman K.B."/>
            <person name="Herman A."/>
            <person name="Abrahante J.E."/>
            <person name="Garbe J."/>
        </authorList>
    </citation>
    <scope>NUCLEOTIDE SEQUENCE</scope>
    <source>
        <strain evidence="2">Duluth1</strain>
        <tissue evidence="2">Whole animal</tissue>
    </source>
</reference>
<reference evidence="2" key="1">
    <citation type="journal article" date="2019" name="bioRxiv">
        <title>The Genome of the Zebra Mussel, Dreissena polymorpha: A Resource for Invasive Species Research.</title>
        <authorList>
            <person name="McCartney M.A."/>
            <person name="Auch B."/>
            <person name="Kono T."/>
            <person name="Mallez S."/>
            <person name="Zhang Y."/>
            <person name="Obille A."/>
            <person name="Becker A."/>
            <person name="Abrahante J.E."/>
            <person name="Garbe J."/>
            <person name="Badalamenti J.P."/>
            <person name="Herman A."/>
            <person name="Mangelson H."/>
            <person name="Liachko I."/>
            <person name="Sullivan S."/>
            <person name="Sone E.D."/>
            <person name="Koren S."/>
            <person name="Silverstein K.A.T."/>
            <person name="Beckman K.B."/>
            <person name="Gohl D.M."/>
        </authorList>
    </citation>
    <scope>NUCLEOTIDE SEQUENCE</scope>
    <source>
        <strain evidence="2">Duluth1</strain>
        <tissue evidence="2">Whole animal</tissue>
    </source>
</reference>
<feature type="region of interest" description="Disordered" evidence="1">
    <location>
        <begin position="51"/>
        <end position="80"/>
    </location>
</feature>
<accession>A0A9D4H2Q4</accession>
<gene>
    <name evidence="2" type="ORF">DPMN_128233</name>
</gene>
<evidence type="ECO:0000256" key="1">
    <source>
        <dbReference type="SAM" id="MobiDB-lite"/>
    </source>
</evidence>
<dbReference type="Proteomes" id="UP000828390">
    <property type="component" value="Unassembled WGS sequence"/>
</dbReference>
<dbReference type="AlphaFoldDB" id="A0A9D4H2Q4"/>
<protein>
    <submittedName>
        <fullName evidence="2">Uncharacterized protein</fullName>
    </submittedName>
</protein>
<keyword evidence="3" id="KW-1185">Reference proteome</keyword>
<comment type="caution">
    <text evidence="2">The sequence shown here is derived from an EMBL/GenBank/DDBJ whole genome shotgun (WGS) entry which is preliminary data.</text>
</comment>
<sequence>MTYGKNNEDNVAHHNYFILEKCGQSISSNAEHCNESSDVNMEDTYNTIHETEEPYEHVKDESSDYDHTTNELTSGSDAKNPDNVYNKLKIDRLGDNVHGQRLGQSVIQSLEDDYDATSAVVSHGMDDDNDYNHIPRTAYNAYATGDNIKGDEGGNYDAINNAKFKVAQSDRSYYAHVNEDRIK</sequence>
<organism evidence="2 3">
    <name type="scientific">Dreissena polymorpha</name>
    <name type="common">Zebra mussel</name>
    <name type="synonym">Mytilus polymorpha</name>
    <dbReference type="NCBI Taxonomy" id="45954"/>
    <lineage>
        <taxon>Eukaryota</taxon>
        <taxon>Metazoa</taxon>
        <taxon>Spiralia</taxon>
        <taxon>Lophotrochozoa</taxon>
        <taxon>Mollusca</taxon>
        <taxon>Bivalvia</taxon>
        <taxon>Autobranchia</taxon>
        <taxon>Heteroconchia</taxon>
        <taxon>Euheterodonta</taxon>
        <taxon>Imparidentia</taxon>
        <taxon>Neoheterodontei</taxon>
        <taxon>Myida</taxon>
        <taxon>Dreissenoidea</taxon>
        <taxon>Dreissenidae</taxon>
        <taxon>Dreissena</taxon>
    </lineage>
</organism>
<feature type="compositionally biased region" description="Basic and acidic residues" evidence="1">
    <location>
        <begin position="51"/>
        <end position="69"/>
    </location>
</feature>